<dbReference type="EMBL" id="AGEL01000006">
    <property type="protein sequence ID" value="EHO17057.1"/>
    <property type="molecule type" value="Genomic_DNA"/>
</dbReference>
<dbReference type="GO" id="GO:1904680">
    <property type="term" value="F:peptide transmembrane transporter activity"/>
    <property type="evidence" value="ECO:0007669"/>
    <property type="project" value="InterPro"/>
</dbReference>
<gene>
    <name evidence="8" type="ORF">HMPREF9623_00656</name>
</gene>
<name>A0AA36Y537_9FIRM</name>
<dbReference type="Proteomes" id="UP000018466">
    <property type="component" value="Unassembled WGS sequence"/>
</dbReference>
<proteinExistence type="predicted"/>
<evidence type="ECO:0000256" key="1">
    <source>
        <dbReference type="ARBA" id="ARBA00004651"/>
    </source>
</evidence>
<organism evidence="8 9">
    <name type="scientific">Stomatobaculum longum</name>
    <dbReference type="NCBI Taxonomy" id="796942"/>
    <lineage>
        <taxon>Bacteria</taxon>
        <taxon>Bacillati</taxon>
        <taxon>Bacillota</taxon>
        <taxon>Clostridia</taxon>
        <taxon>Lachnospirales</taxon>
        <taxon>Lachnospiraceae</taxon>
        <taxon>Stomatobaculum</taxon>
    </lineage>
</organism>
<dbReference type="SUPFAM" id="SSF103473">
    <property type="entry name" value="MFS general substrate transporter"/>
    <property type="match status" value="1"/>
</dbReference>
<dbReference type="InterPro" id="IPR036259">
    <property type="entry name" value="MFS_trans_sf"/>
</dbReference>
<feature type="transmembrane region" description="Helical" evidence="7">
    <location>
        <begin position="268"/>
        <end position="286"/>
    </location>
</feature>
<dbReference type="NCBIfam" id="TIGR00924">
    <property type="entry name" value="yjdL_sub1_fam"/>
    <property type="match status" value="1"/>
</dbReference>
<feature type="transmembrane region" description="Helical" evidence="7">
    <location>
        <begin position="166"/>
        <end position="188"/>
    </location>
</feature>
<evidence type="ECO:0000256" key="5">
    <source>
        <dbReference type="ARBA" id="ARBA00022989"/>
    </source>
</evidence>
<keyword evidence="3" id="KW-1003">Cell membrane</keyword>
<feature type="transmembrane region" description="Helical" evidence="7">
    <location>
        <begin position="44"/>
        <end position="65"/>
    </location>
</feature>
<dbReference type="GO" id="GO:0015833">
    <property type="term" value="P:peptide transport"/>
    <property type="evidence" value="ECO:0007669"/>
    <property type="project" value="InterPro"/>
</dbReference>
<keyword evidence="4 7" id="KW-0812">Transmembrane</keyword>
<evidence type="ECO:0000256" key="6">
    <source>
        <dbReference type="ARBA" id="ARBA00023136"/>
    </source>
</evidence>
<protein>
    <submittedName>
        <fullName evidence="8">Amino acid/peptide transporter (Peptide:H+ symporter)</fullName>
    </submittedName>
</protein>
<evidence type="ECO:0000256" key="4">
    <source>
        <dbReference type="ARBA" id="ARBA00022692"/>
    </source>
</evidence>
<dbReference type="GO" id="GO:0005886">
    <property type="term" value="C:plasma membrane"/>
    <property type="evidence" value="ECO:0007669"/>
    <property type="project" value="UniProtKB-SubCell"/>
</dbReference>
<feature type="transmembrane region" description="Helical" evidence="7">
    <location>
        <begin position="236"/>
        <end position="256"/>
    </location>
</feature>
<dbReference type="PANTHER" id="PTHR23517:SF15">
    <property type="entry name" value="PROTON-DEPENDENT OLIGOPEPTIDE FAMILY TRANSPORT PROTEIN"/>
    <property type="match status" value="1"/>
</dbReference>
<feature type="transmembrane region" description="Helical" evidence="7">
    <location>
        <begin position="298"/>
        <end position="325"/>
    </location>
</feature>
<dbReference type="InterPro" id="IPR005279">
    <property type="entry name" value="Dipep/tripep_permease"/>
</dbReference>
<dbReference type="PANTHER" id="PTHR23517">
    <property type="entry name" value="RESISTANCE PROTEIN MDTM, PUTATIVE-RELATED-RELATED"/>
    <property type="match status" value="1"/>
</dbReference>
<evidence type="ECO:0000313" key="8">
    <source>
        <dbReference type="EMBL" id="EHO17057.1"/>
    </source>
</evidence>
<feature type="transmembrane region" description="Helical" evidence="7">
    <location>
        <begin position="77"/>
        <end position="94"/>
    </location>
</feature>
<dbReference type="RefSeq" id="WP_009532489.1">
    <property type="nucleotide sequence ID" value="NZ_JH590862.1"/>
</dbReference>
<dbReference type="InterPro" id="IPR050171">
    <property type="entry name" value="MFS_Transporters"/>
</dbReference>
<feature type="transmembrane region" description="Helical" evidence="7">
    <location>
        <begin position="194"/>
        <end position="211"/>
    </location>
</feature>
<evidence type="ECO:0000256" key="2">
    <source>
        <dbReference type="ARBA" id="ARBA00022448"/>
    </source>
</evidence>
<evidence type="ECO:0000256" key="7">
    <source>
        <dbReference type="SAM" id="Phobius"/>
    </source>
</evidence>
<dbReference type="Pfam" id="PF00854">
    <property type="entry name" value="PTR2"/>
    <property type="match status" value="1"/>
</dbReference>
<keyword evidence="9" id="KW-1185">Reference proteome</keyword>
<dbReference type="GeneID" id="86940434"/>
<keyword evidence="5 7" id="KW-1133">Transmembrane helix</keyword>
<dbReference type="AlphaFoldDB" id="A0AA36Y537"/>
<feature type="transmembrane region" description="Helical" evidence="7">
    <location>
        <begin position="106"/>
        <end position="129"/>
    </location>
</feature>
<comment type="subcellular location">
    <subcellularLocation>
        <location evidence="1">Cell membrane</location>
        <topology evidence="1">Multi-pass membrane protein</topology>
    </subcellularLocation>
</comment>
<dbReference type="InterPro" id="IPR000109">
    <property type="entry name" value="POT_fam"/>
</dbReference>
<accession>A0AA36Y537</accession>
<dbReference type="Gene3D" id="1.20.1250.20">
    <property type="entry name" value="MFS general substrate transporter like domains"/>
    <property type="match status" value="1"/>
</dbReference>
<keyword evidence="6 7" id="KW-0472">Membrane</keyword>
<reference evidence="8 9" key="1">
    <citation type="submission" date="2011-10" db="EMBL/GenBank/DDBJ databases">
        <title>The Genome Sequence of Lachnospiraceae bacterium ACC2.</title>
        <authorList>
            <consortium name="The Broad Institute Genome Sequencing Platform"/>
            <person name="Earl A."/>
            <person name="Ward D."/>
            <person name="Feldgarden M."/>
            <person name="Gevers D."/>
            <person name="Sizova M."/>
            <person name="Hazen A."/>
            <person name="Epstein S."/>
            <person name="Young S.K."/>
            <person name="Zeng Q."/>
            <person name="Gargeya S."/>
            <person name="Fitzgerald M."/>
            <person name="Haas B."/>
            <person name="Abouelleil A."/>
            <person name="Alvarado L."/>
            <person name="Arachchi H.M."/>
            <person name="Berlin A."/>
            <person name="Brown A."/>
            <person name="Chapman S.B."/>
            <person name="Chen Z."/>
            <person name="Dunbar C."/>
            <person name="Freedman E."/>
            <person name="Gearin G."/>
            <person name="Goldberg J."/>
            <person name="Griggs A."/>
            <person name="Gujja S."/>
            <person name="Heiman D."/>
            <person name="Howarth C."/>
            <person name="Larson L."/>
            <person name="Lui A."/>
            <person name="MacDonald P.J.P."/>
            <person name="Montmayeur A."/>
            <person name="Murphy C."/>
            <person name="Neiman D."/>
            <person name="Pearson M."/>
            <person name="Priest M."/>
            <person name="Roberts A."/>
            <person name="Saif S."/>
            <person name="Shea T."/>
            <person name="Shenoy N."/>
            <person name="Sisk P."/>
            <person name="Stolte C."/>
            <person name="Sykes S."/>
            <person name="Wortman J."/>
            <person name="Nusbaum C."/>
            <person name="Birren B."/>
        </authorList>
    </citation>
    <scope>NUCLEOTIDE SEQUENCE [LARGE SCALE GENOMIC DNA]</scope>
    <source>
        <strain evidence="8 9">ACC2</strain>
    </source>
</reference>
<evidence type="ECO:0000313" key="9">
    <source>
        <dbReference type="Proteomes" id="UP000018466"/>
    </source>
</evidence>
<sequence length="395" mass="42675">MQDSKVLTAEEKQREIEKIQADKRFVGHPVGVLTIGLKFMCNSFSYYGLTSILIYYLYAALPAGLGLTKTEASQLLSLYYALVIICGVIGSYMADRVFGPRMAIRLTCIVMPIAYLLLAIPGLGIVGYAGAQGMMLFSSMLGGRSMDALTAKLYKKGDTRKDSAFAITYVISNIGACVPGITGTIALVAGYHTAFFACAVFSLIGSIFFIVSEKKSFGIIGTEPDDPLPPAERRTAVLKLIAGVAVVAALLSFLFTNRIITITQFANAVSSVGVVAPVAYLLYIMLSPKTTKEERARLVYIIPMFIAVSFTLLVNYQATTVLAIYAETNVNRNLFGFEITPAAYWTLNAFFAVIFGAVLTGIWGKLGKKQPSTPAKMGIGTALYGISILFMIIPY</sequence>
<evidence type="ECO:0000256" key="3">
    <source>
        <dbReference type="ARBA" id="ARBA00022475"/>
    </source>
</evidence>
<feature type="transmembrane region" description="Helical" evidence="7">
    <location>
        <begin position="375"/>
        <end position="393"/>
    </location>
</feature>
<comment type="caution">
    <text evidence="8">The sequence shown here is derived from an EMBL/GenBank/DDBJ whole genome shotgun (WGS) entry which is preliminary data.</text>
</comment>
<feature type="transmembrane region" description="Helical" evidence="7">
    <location>
        <begin position="345"/>
        <end position="363"/>
    </location>
</feature>
<keyword evidence="2" id="KW-0813">Transport</keyword>